<organism evidence="7 8">
    <name type="scientific">Flavivirga amylovorans</name>
    <dbReference type="NCBI Taxonomy" id="870486"/>
    <lineage>
        <taxon>Bacteria</taxon>
        <taxon>Pseudomonadati</taxon>
        <taxon>Bacteroidota</taxon>
        <taxon>Flavobacteriia</taxon>
        <taxon>Flavobacteriales</taxon>
        <taxon>Flavobacteriaceae</taxon>
        <taxon>Flavivirga</taxon>
    </lineage>
</organism>
<feature type="signal peptide" evidence="5">
    <location>
        <begin position="1"/>
        <end position="20"/>
    </location>
</feature>
<keyword evidence="4" id="KW-0472">Membrane</keyword>
<dbReference type="Proteomes" id="UP001176891">
    <property type="component" value="Unassembled WGS sequence"/>
</dbReference>
<keyword evidence="5" id="KW-0732">Signal</keyword>
<dbReference type="InterPro" id="IPR006260">
    <property type="entry name" value="TonB/TolA_C"/>
</dbReference>
<dbReference type="PANTHER" id="PTHR41339:SF1">
    <property type="entry name" value="SECRETED PROTEIN"/>
    <property type="match status" value="1"/>
</dbReference>
<dbReference type="Pfam" id="PF03544">
    <property type="entry name" value="TonB_C"/>
    <property type="match status" value="1"/>
</dbReference>
<dbReference type="InterPro" id="IPR011050">
    <property type="entry name" value="Pectin_lyase_fold/virulence"/>
</dbReference>
<accession>A0ABT8X249</accession>
<evidence type="ECO:0000313" key="8">
    <source>
        <dbReference type="Proteomes" id="UP001176891"/>
    </source>
</evidence>
<reference evidence="7" key="1">
    <citation type="submission" date="2023-07" db="EMBL/GenBank/DDBJ databases">
        <title>Two novel species in the genus Flavivirga.</title>
        <authorList>
            <person name="Kwon K."/>
        </authorList>
    </citation>
    <scope>NUCLEOTIDE SEQUENCE</scope>
    <source>
        <strain evidence="7">KACC 14157</strain>
    </source>
</reference>
<keyword evidence="8" id="KW-1185">Reference proteome</keyword>
<dbReference type="PANTHER" id="PTHR41339">
    <property type="entry name" value="LIPL48"/>
    <property type="match status" value="1"/>
</dbReference>
<proteinExistence type="predicted"/>
<dbReference type="NCBIfam" id="TIGR01352">
    <property type="entry name" value="tonB_Cterm"/>
    <property type="match status" value="1"/>
</dbReference>
<feature type="domain" description="TonB C-terminal" evidence="6">
    <location>
        <begin position="462"/>
        <end position="551"/>
    </location>
</feature>
<dbReference type="SUPFAM" id="SSF74653">
    <property type="entry name" value="TolA/TonB C-terminal domain"/>
    <property type="match status" value="1"/>
</dbReference>
<protein>
    <submittedName>
        <fullName evidence="7">Energy transducer TonB</fullName>
    </submittedName>
</protein>
<dbReference type="InterPro" id="IPR037682">
    <property type="entry name" value="TonB_C"/>
</dbReference>
<gene>
    <name evidence="7" type="ORF">Q4Q39_09620</name>
</gene>
<sequence>MKNFFTIFWIFFLLIHSANAQQEKEIITKNVWLKNWTDFKPNLADHNEPSHILTGEIVEDIKLYKKETYLLLGHVFVKEGVTLTIEPGTIIIGDYDTKASLTIAKGASIIADGLETDPIVFTSNRSVKKAGDWGGIILLGDAPLNKFGRGSVASFYSELEPKFYKNTNYGGENVVSNSGILRFVRIEYAGKKEYTAGGSFSGLFLAGVGNETIVENIMISYSAGDSFKVFGGEVHLKNMVSYGAAGNDFSFNFGAKSHLINSLAIRFPYSSNSRGARCLNIKSYNKKEEVDFSKKGTSLVAENLKLINNSKDLEFDIQAGLIKEGIYVGHNTSVSMNKSVISSFKPGVILEDKILSNLENLEKIKITDIHFKNCEGYVLSKNDSNDLALENWYANKAFLNAFSVGNRPKIFIADAKTAEKENKIAKNKVTINKDTAIPFDFIDKAPTFPGCEGVTKEESKKCFKKEMRLHIIEHFRYPEEAQNNNIEGRVFVMFDINYTGSITNIRSRGPHKSLEQEAERIIKLLPKMQPAKKQGQPVKVVFGIPIAFKSL</sequence>
<dbReference type="SUPFAM" id="SSF51126">
    <property type="entry name" value="Pectin lyase-like"/>
    <property type="match status" value="1"/>
</dbReference>
<comment type="subcellular location">
    <subcellularLocation>
        <location evidence="1">Membrane</location>
        <topology evidence="1">Single-pass membrane protein</topology>
    </subcellularLocation>
</comment>
<comment type="caution">
    <text evidence="7">The sequence shown here is derived from an EMBL/GenBank/DDBJ whole genome shotgun (WGS) entry which is preliminary data.</text>
</comment>
<name>A0ABT8X249_9FLAO</name>
<evidence type="ECO:0000313" key="7">
    <source>
        <dbReference type="EMBL" id="MDO5987655.1"/>
    </source>
</evidence>
<dbReference type="EMBL" id="JAUOEM010000003">
    <property type="protein sequence ID" value="MDO5987655.1"/>
    <property type="molecule type" value="Genomic_DNA"/>
</dbReference>
<evidence type="ECO:0000256" key="1">
    <source>
        <dbReference type="ARBA" id="ARBA00004167"/>
    </source>
</evidence>
<feature type="chain" id="PRO_5046744759" evidence="5">
    <location>
        <begin position="21"/>
        <end position="551"/>
    </location>
</feature>
<evidence type="ECO:0000256" key="5">
    <source>
        <dbReference type="SAM" id="SignalP"/>
    </source>
</evidence>
<evidence type="ECO:0000256" key="3">
    <source>
        <dbReference type="ARBA" id="ARBA00022989"/>
    </source>
</evidence>
<dbReference type="PROSITE" id="PS52015">
    <property type="entry name" value="TONB_CTD"/>
    <property type="match status" value="1"/>
</dbReference>
<evidence type="ECO:0000259" key="6">
    <source>
        <dbReference type="PROSITE" id="PS52015"/>
    </source>
</evidence>
<dbReference type="RefSeq" id="WP_303282219.1">
    <property type="nucleotide sequence ID" value="NZ_BAABCZ010000010.1"/>
</dbReference>
<keyword evidence="2" id="KW-0812">Transmembrane</keyword>
<dbReference type="Gene3D" id="3.30.1150.10">
    <property type="match status" value="1"/>
</dbReference>
<keyword evidence="3" id="KW-1133">Transmembrane helix</keyword>
<evidence type="ECO:0000256" key="4">
    <source>
        <dbReference type="ARBA" id="ARBA00023136"/>
    </source>
</evidence>
<evidence type="ECO:0000256" key="2">
    <source>
        <dbReference type="ARBA" id="ARBA00022692"/>
    </source>
</evidence>